<evidence type="ECO:0000313" key="2">
    <source>
        <dbReference type="Proteomes" id="UP000461288"/>
    </source>
</evidence>
<reference evidence="1 2" key="1">
    <citation type="submission" date="2019-12" db="EMBL/GenBank/DDBJ databases">
        <title>Draft genome sequence of Pseudomonas otitidis recovered from a chicken carcass.</title>
        <authorList>
            <person name="Vieira T.R."/>
            <person name="Oliviera E.F.C."/>
            <person name="Silva N.M.V."/>
            <person name="Sambrano G.E."/>
            <person name="Cibulski S.P."/>
            <person name="Cardoso M.R.I."/>
        </authorList>
    </citation>
    <scope>NUCLEOTIDE SEQUENCE [LARGE SCALE GENOMIC DNA]</scope>
    <source>
        <strain evidence="1 2">25_K</strain>
    </source>
</reference>
<name>A0A7X3KU48_9GAMM</name>
<proteinExistence type="predicted"/>
<dbReference type="Proteomes" id="UP000461288">
    <property type="component" value="Unassembled WGS sequence"/>
</dbReference>
<accession>A0A7X3KU48</accession>
<dbReference type="AlphaFoldDB" id="A0A7X3KU48"/>
<dbReference type="EMBL" id="WTFN01000032">
    <property type="protein sequence ID" value="MWK57245.1"/>
    <property type="molecule type" value="Genomic_DNA"/>
</dbReference>
<dbReference type="Pfam" id="PF14070">
    <property type="entry name" value="YjfB_motility"/>
    <property type="match status" value="1"/>
</dbReference>
<evidence type="ECO:0000313" key="1">
    <source>
        <dbReference type="EMBL" id="MWK57245.1"/>
    </source>
</evidence>
<organism evidence="1 2">
    <name type="scientific">Metapseudomonas otitidis</name>
    <dbReference type="NCBI Taxonomy" id="319939"/>
    <lineage>
        <taxon>Bacteria</taxon>
        <taxon>Pseudomonadati</taxon>
        <taxon>Pseudomonadota</taxon>
        <taxon>Gammaproteobacteria</taxon>
        <taxon>Pseudomonadales</taxon>
        <taxon>Pseudomonadaceae</taxon>
        <taxon>Metapseudomonas</taxon>
    </lineage>
</organism>
<comment type="caution">
    <text evidence="1">The sequence shown here is derived from an EMBL/GenBank/DDBJ whole genome shotgun (WGS) entry which is preliminary data.</text>
</comment>
<gene>
    <name evidence="1" type="ORF">GO594_14780</name>
</gene>
<protein>
    <submittedName>
        <fullName evidence="1">Putative motility protein</fullName>
    </submittedName>
</protein>
<sequence>MASESRHLPPLTREVAVDVSASSISDASAAQLAMKVQVSVLKKSVDLQSQSALALLEALPAPVSNSNPPNLGNVIDVTA</sequence>
<dbReference type="InterPro" id="IPR025906">
    <property type="entry name" value="YjfB_motility"/>
</dbReference>